<reference evidence="3" key="1">
    <citation type="submission" date="2021-01" db="EMBL/GenBank/DDBJ databases">
        <title>Draft genome sequence of Acholeplasmataceae bacterium strain Mahy22.</title>
        <authorList>
            <person name="Watanabe M."/>
            <person name="Kojima H."/>
            <person name="Fukui M."/>
        </authorList>
    </citation>
    <scope>NUCLEOTIDE SEQUENCE</scope>
    <source>
        <strain evidence="3">Mahy22</strain>
    </source>
</reference>
<evidence type="ECO:0000313" key="4">
    <source>
        <dbReference type="Proteomes" id="UP000620133"/>
    </source>
</evidence>
<dbReference type="Pfam" id="PF00270">
    <property type="entry name" value="DEAD"/>
    <property type="match status" value="1"/>
</dbReference>
<accession>A0A7U9TK48</accession>
<dbReference type="Gene3D" id="3.40.50.300">
    <property type="entry name" value="P-loop containing nucleotide triphosphate hydrolases"/>
    <property type="match status" value="2"/>
</dbReference>
<dbReference type="GO" id="GO:0005524">
    <property type="term" value="F:ATP binding"/>
    <property type="evidence" value="ECO:0007669"/>
    <property type="project" value="InterPro"/>
</dbReference>
<evidence type="ECO:0000259" key="1">
    <source>
        <dbReference type="PROSITE" id="PS51192"/>
    </source>
</evidence>
<dbReference type="GO" id="GO:0005829">
    <property type="term" value="C:cytosol"/>
    <property type="evidence" value="ECO:0007669"/>
    <property type="project" value="TreeGrafter"/>
</dbReference>
<dbReference type="PROSITE" id="PS51195">
    <property type="entry name" value="Q_MOTIF"/>
    <property type="match status" value="1"/>
</dbReference>
<dbReference type="CDD" id="cd00268">
    <property type="entry name" value="DEADc"/>
    <property type="match status" value="1"/>
</dbReference>
<dbReference type="InterPro" id="IPR011545">
    <property type="entry name" value="DEAD/DEAH_box_helicase_dom"/>
</dbReference>
<name>A0A7U9TK48_9MOLU</name>
<evidence type="ECO:0000259" key="2">
    <source>
        <dbReference type="PROSITE" id="PS51195"/>
    </source>
</evidence>
<gene>
    <name evidence="3" type="ORF">MPAN_001190</name>
</gene>
<dbReference type="SUPFAM" id="SSF52540">
    <property type="entry name" value="P-loop containing nucleoside triphosphate hydrolases"/>
    <property type="match status" value="2"/>
</dbReference>
<dbReference type="InterPro" id="IPR000629">
    <property type="entry name" value="RNA-helicase_DEAD-box_CS"/>
</dbReference>
<dbReference type="InterPro" id="IPR027417">
    <property type="entry name" value="P-loop_NTPase"/>
</dbReference>
<feature type="domain" description="Helicase ATP-binding" evidence="1">
    <location>
        <begin position="34"/>
        <end position="204"/>
    </location>
</feature>
<dbReference type="PROSITE" id="PS51192">
    <property type="entry name" value="HELICASE_ATP_BIND_1"/>
    <property type="match status" value="1"/>
</dbReference>
<dbReference type="GO" id="GO:0003676">
    <property type="term" value="F:nucleic acid binding"/>
    <property type="evidence" value="ECO:0007669"/>
    <property type="project" value="InterPro"/>
</dbReference>
<evidence type="ECO:0008006" key="5">
    <source>
        <dbReference type="Google" id="ProtNLM"/>
    </source>
</evidence>
<organism evidence="3 4">
    <name type="scientific">Mariniplasma anaerobium</name>
    <dbReference type="NCBI Taxonomy" id="2735436"/>
    <lineage>
        <taxon>Bacteria</taxon>
        <taxon>Bacillati</taxon>
        <taxon>Mycoplasmatota</taxon>
        <taxon>Mollicutes</taxon>
        <taxon>Acholeplasmatales</taxon>
        <taxon>Acholeplasmataceae</taxon>
        <taxon>Mariniplasma</taxon>
    </lineage>
</organism>
<dbReference type="PROSITE" id="PS00039">
    <property type="entry name" value="DEAD_ATP_HELICASE"/>
    <property type="match status" value="1"/>
</dbReference>
<dbReference type="GO" id="GO:0003724">
    <property type="term" value="F:RNA helicase activity"/>
    <property type="evidence" value="ECO:0007669"/>
    <property type="project" value="InterPro"/>
</dbReference>
<dbReference type="Proteomes" id="UP000620133">
    <property type="component" value="Chromosome"/>
</dbReference>
<evidence type="ECO:0000313" key="3">
    <source>
        <dbReference type="EMBL" id="BCR35226.1"/>
    </source>
</evidence>
<dbReference type="KEGG" id="manr:MPAN_001190"/>
<dbReference type="PANTHER" id="PTHR47959">
    <property type="entry name" value="ATP-DEPENDENT RNA HELICASE RHLE-RELATED"/>
    <property type="match status" value="1"/>
</dbReference>
<dbReference type="InterPro" id="IPR044742">
    <property type="entry name" value="DEAD/DEAH_RhlB"/>
</dbReference>
<sequence length="255" mass="29138">MSNSFQNFNLNPNLIKSLNVLNYNVPTPIQSLVIPALLNHRDLVIKSKTGSGKTAAFSIPIIQHIKWDKREPQVLVLTPTRELAIQVKEDMFNIGRFSRIKVEAVYGKSSYESQAKQLKQRTHVIVSTPGRLIDHIVNKTVDLSHISALVIDEADELLRMGFIDEVERIIHFLPLKRLTILLSATMPTDIEKLSNLYMNNPELIVIEDNEVTENKLTQYYYEVEQKDKLNLINDVLITQNPNSAIIFCNKKTSCR</sequence>
<proteinExistence type="predicted"/>
<dbReference type="EMBL" id="AP024412">
    <property type="protein sequence ID" value="BCR35226.1"/>
    <property type="molecule type" value="Genomic_DNA"/>
</dbReference>
<dbReference type="AlphaFoldDB" id="A0A7U9TK48"/>
<dbReference type="InterPro" id="IPR014001">
    <property type="entry name" value="Helicase_ATP-bd"/>
</dbReference>
<dbReference type="SMART" id="SM00487">
    <property type="entry name" value="DEXDc"/>
    <property type="match status" value="1"/>
</dbReference>
<protein>
    <recommendedName>
        <fullName evidence="5">DEAD/DEAH box helicase</fullName>
    </recommendedName>
</protein>
<feature type="domain" description="DEAD-box RNA helicase Q" evidence="2">
    <location>
        <begin position="3"/>
        <end position="31"/>
    </location>
</feature>
<dbReference type="PANTHER" id="PTHR47959:SF1">
    <property type="entry name" value="ATP-DEPENDENT RNA HELICASE DBPA"/>
    <property type="match status" value="1"/>
</dbReference>
<dbReference type="InterPro" id="IPR050079">
    <property type="entry name" value="DEAD_box_RNA_helicase"/>
</dbReference>
<keyword evidence="4" id="KW-1185">Reference proteome</keyword>
<dbReference type="InterPro" id="IPR014014">
    <property type="entry name" value="RNA_helicase_DEAD_Q_motif"/>
</dbReference>